<keyword evidence="3" id="KW-1185">Reference proteome</keyword>
<name>A0AA88QZR6_9ASTE</name>
<accession>A0AA88QZR6</accession>
<comment type="caution">
    <text evidence="2">The sequence shown here is derived from an EMBL/GenBank/DDBJ whole genome shotgun (WGS) entry which is preliminary data.</text>
</comment>
<keyword evidence="1" id="KW-1133">Transmembrane helix</keyword>
<evidence type="ECO:0000256" key="1">
    <source>
        <dbReference type="SAM" id="Phobius"/>
    </source>
</evidence>
<sequence length="115" mass="12628">MVLLESWDCRVHGHISTVLNVMGVPESPNKCASLGVQGIAWAFALVLMHCVVSLVEVQGIKEQGMPRSHGNCLLTIRAVLVLLSVMSRKGFSQNKLEADIFARYMSHVPLEDSPK</sequence>
<proteinExistence type="predicted"/>
<protein>
    <submittedName>
        <fullName evidence="2">Uncharacterized protein</fullName>
    </submittedName>
</protein>
<keyword evidence="1" id="KW-0472">Membrane</keyword>
<dbReference type="AlphaFoldDB" id="A0AA88QZR6"/>
<evidence type="ECO:0000313" key="2">
    <source>
        <dbReference type="EMBL" id="KAK2972966.1"/>
    </source>
</evidence>
<gene>
    <name evidence="2" type="ORF">RJ640_022023</name>
</gene>
<keyword evidence="1" id="KW-0812">Transmembrane</keyword>
<evidence type="ECO:0000313" key="3">
    <source>
        <dbReference type="Proteomes" id="UP001187471"/>
    </source>
</evidence>
<dbReference type="Proteomes" id="UP001187471">
    <property type="component" value="Unassembled WGS sequence"/>
</dbReference>
<feature type="transmembrane region" description="Helical" evidence="1">
    <location>
        <begin position="38"/>
        <end position="57"/>
    </location>
</feature>
<reference evidence="2" key="1">
    <citation type="submission" date="2022-12" db="EMBL/GenBank/DDBJ databases">
        <title>Draft genome assemblies for two species of Escallonia (Escalloniales).</title>
        <authorList>
            <person name="Chanderbali A."/>
            <person name="Dervinis C."/>
            <person name="Anghel I."/>
            <person name="Soltis D."/>
            <person name="Soltis P."/>
            <person name="Zapata F."/>
        </authorList>
    </citation>
    <scope>NUCLEOTIDE SEQUENCE</scope>
    <source>
        <strain evidence="2">UCBG92.1500</strain>
        <tissue evidence="2">Leaf</tissue>
    </source>
</reference>
<organism evidence="2 3">
    <name type="scientific">Escallonia rubra</name>
    <dbReference type="NCBI Taxonomy" id="112253"/>
    <lineage>
        <taxon>Eukaryota</taxon>
        <taxon>Viridiplantae</taxon>
        <taxon>Streptophyta</taxon>
        <taxon>Embryophyta</taxon>
        <taxon>Tracheophyta</taxon>
        <taxon>Spermatophyta</taxon>
        <taxon>Magnoliopsida</taxon>
        <taxon>eudicotyledons</taxon>
        <taxon>Gunneridae</taxon>
        <taxon>Pentapetalae</taxon>
        <taxon>asterids</taxon>
        <taxon>campanulids</taxon>
        <taxon>Escalloniales</taxon>
        <taxon>Escalloniaceae</taxon>
        <taxon>Escallonia</taxon>
    </lineage>
</organism>
<dbReference type="EMBL" id="JAVXUO010002474">
    <property type="protein sequence ID" value="KAK2972966.1"/>
    <property type="molecule type" value="Genomic_DNA"/>
</dbReference>